<dbReference type="PANTHER" id="PTHR24404">
    <property type="entry name" value="ZINC FINGER PROTEIN"/>
    <property type="match status" value="1"/>
</dbReference>
<dbReference type="GO" id="GO:0006357">
    <property type="term" value="P:regulation of transcription by RNA polymerase II"/>
    <property type="evidence" value="ECO:0007669"/>
    <property type="project" value="TreeGrafter"/>
</dbReference>
<dbReference type="InterPro" id="IPR036236">
    <property type="entry name" value="Znf_C2H2_sf"/>
</dbReference>
<dbReference type="GO" id="GO:0003700">
    <property type="term" value="F:DNA-binding transcription factor activity"/>
    <property type="evidence" value="ECO:0007669"/>
    <property type="project" value="TreeGrafter"/>
</dbReference>
<keyword evidence="6" id="KW-0238">DNA-binding</keyword>
<proteinExistence type="predicted"/>
<feature type="domain" description="C2H2-type" evidence="9">
    <location>
        <begin position="141"/>
        <end position="168"/>
    </location>
</feature>
<dbReference type="AlphaFoldDB" id="A0A9J6C4D0"/>
<name>A0A9J6C4D0_POLVA</name>
<evidence type="ECO:0000313" key="10">
    <source>
        <dbReference type="EMBL" id="KAG5676866.1"/>
    </source>
</evidence>
<evidence type="ECO:0000256" key="3">
    <source>
        <dbReference type="ARBA" id="ARBA00022737"/>
    </source>
</evidence>
<evidence type="ECO:0000256" key="8">
    <source>
        <dbReference type="PROSITE-ProRule" id="PRU00042"/>
    </source>
</evidence>
<dbReference type="FunFam" id="3.30.160.60:FF:000110">
    <property type="entry name" value="Zinc finger protein-like"/>
    <property type="match status" value="1"/>
</dbReference>
<feature type="domain" description="C2H2-type" evidence="9">
    <location>
        <begin position="169"/>
        <end position="196"/>
    </location>
</feature>
<feature type="domain" description="C2H2-type" evidence="9">
    <location>
        <begin position="225"/>
        <end position="252"/>
    </location>
</feature>
<reference evidence="10" key="1">
    <citation type="submission" date="2021-03" db="EMBL/GenBank/DDBJ databases">
        <title>Chromosome level genome of the anhydrobiotic midge Polypedilum vanderplanki.</title>
        <authorList>
            <person name="Yoshida Y."/>
            <person name="Kikawada T."/>
            <person name="Gusev O."/>
        </authorList>
    </citation>
    <scope>NUCLEOTIDE SEQUENCE</scope>
    <source>
        <strain evidence="10">NIAS01</strain>
        <tissue evidence="10">Whole body or cell culture</tissue>
    </source>
</reference>
<dbReference type="PROSITE" id="PS00028">
    <property type="entry name" value="ZINC_FINGER_C2H2_1"/>
    <property type="match status" value="5"/>
</dbReference>
<dbReference type="GO" id="GO:0008270">
    <property type="term" value="F:zinc ion binding"/>
    <property type="evidence" value="ECO:0007669"/>
    <property type="project" value="UniProtKB-KW"/>
</dbReference>
<evidence type="ECO:0000256" key="6">
    <source>
        <dbReference type="ARBA" id="ARBA00023125"/>
    </source>
</evidence>
<evidence type="ECO:0000256" key="7">
    <source>
        <dbReference type="ARBA" id="ARBA00023242"/>
    </source>
</evidence>
<evidence type="ECO:0000256" key="4">
    <source>
        <dbReference type="ARBA" id="ARBA00022771"/>
    </source>
</evidence>
<keyword evidence="5" id="KW-0862">Zinc</keyword>
<keyword evidence="11" id="KW-1185">Reference proteome</keyword>
<dbReference type="OrthoDB" id="7774543at2759"/>
<dbReference type="SMART" id="SM00355">
    <property type="entry name" value="ZnF_C2H2"/>
    <property type="match status" value="7"/>
</dbReference>
<dbReference type="Proteomes" id="UP001107558">
    <property type="component" value="Chromosome 2"/>
</dbReference>
<keyword evidence="3" id="KW-0677">Repeat</keyword>
<dbReference type="GO" id="GO:0005634">
    <property type="term" value="C:nucleus"/>
    <property type="evidence" value="ECO:0007669"/>
    <property type="project" value="UniProtKB-SubCell"/>
</dbReference>
<dbReference type="InterPro" id="IPR050589">
    <property type="entry name" value="Ikaros_C2H2-ZF"/>
</dbReference>
<dbReference type="Gene3D" id="3.30.160.60">
    <property type="entry name" value="Classic Zinc Finger"/>
    <property type="match status" value="6"/>
</dbReference>
<dbReference type="PROSITE" id="PS50157">
    <property type="entry name" value="ZINC_FINGER_C2H2_2"/>
    <property type="match status" value="6"/>
</dbReference>
<accession>A0A9J6C4D0</accession>
<evidence type="ECO:0000259" key="9">
    <source>
        <dbReference type="PROSITE" id="PS50157"/>
    </source>
</evidence>
<evidence type="ECO:0000256" key="2">
    <source>
        <dbReference type="ARBA" id="ARBA00022723"/>
    </source>
</evidence>
<dbReference type="FunFam" id="3.30.160.60:FF:002090">
    <property type="entry name" value="Zinc finger protein 473"/>
    <property type="match status" value="1"/>
</dbReference>
<protein>
    <recommendedName>
        <fullName evidence="9">C2H2-type domain-containing protein</fullName>
    </recommendedName>
</protein>
<dbReference type="Pfam" id="PF00096">
    <property type="entry name" value="zf-C2H2"/>
    <property type="match status" value="4"/>
</dbReference>
<feature type="domain" description="C2H2-type" evidence="9">
    <location>
        <begin position="197"/>
        <end position="224"/>
    </location>
</feature>
<comment type="subcellular location">
    <subcellularLocation>
        <location evidence="1">Nucleus</location>
    </subcellularLocation>
</comment>
<keyword evidence="4 8" id="KW-0863">Zinc-finger</keyword>
<comment type="caution">
    <text evidence="10">The sequence shown here is derived from an EMBL/GenBank/DDBJ whole genome shotgun (WGS) entry which is preliminary data.</text>
</comment>
<keyword evidence="2" id="KW-0479">Metal-binding</keyword>
<dbReference type="FunFam" id="3.30.160.60:FF:000065">
    <property type="entry name" value="B-cell CLL/lymphoma 6, member B"/>
    <property type="match status" value="1"/>
</dbReference>
<gene>
    <name evidence="10" type="ORF">PVAND_006673</name>
</gene>
<dbReference type="SUPFAM" id="SSF57667">
    <property type="entry name" value="beta-beta-alpha zinc fingers"/>
    <property type="match status" value="4"/>
</dbReference>
<sequence length="293" mass="34922">MDNFYHQLPYSYYQHFPQIKTPILSNFMPTMSQTQKNNPIYVSNKQQEPTTQVKPIEAHQFKCHDCKEFLNSIDEFNSHIKQHDLKNRKHFKCNLCEKSYTQSSSLGFHKRKIHGTEIKKEIIQQKIIQNFNTCEKFDQIFECHRCNKQFSRPLSLKQHYLIHKEIKPHKCDVCDMAFSASSKLLLHKISHTNREPYRCNYCDKEFAISDHYRRHERIHTKEKPFKCDVCGRSFSQSNTLSQHQRIHTGVKPYSCNFCHKKFSVLNYLNNHLRTCKELIKSEASNLNYNANVK</sequence>
<evidence type="ECO:0000256" key="5">
    <source>
        <dbReference type="ARBA" id="ARBA00022833"/>
    </source>
</evidence>
<feature type="domain" description="C2H2-type" evidence="9">
    <location>
        <begin position="253"/>
        <end position="274"/>
    </location>
</feature>
<dbReference type="EMBL" id="JADBJN010000002">
    <property type="protein sequence ID" value="KAG5676866.1"/>
    <property type="molecule type" value="Genomic_DNA"/>
</dbReference>
<dbReference type="GO" id="GO:0000978">
    <property type="term" value="F:RNA polymerase II cis-regulatory region sequence-specific DNA binding"/>
    <property type="evidence" value="ECO:0007669"/>
    <property type="project" value="TreeGrafter"/>
</dbReference>
<evidence type="ECO:0000313" key="11">
    <source>
        <dbReference type="Proteomes" id="UP001107558"/>
    </source>
</evidence>
<evidence type="ECO:0000256" key="1">
    <source>
        <dbReference type="ARBA" id="ARBA00004123"/>
    </source>
</evidence>
<dbReference type="FunFam" id="3.30.160.60:FF:000446">
    <property type="entry name" value="Zinc finger protein"/>
    <property type="match status" value="1"/>
</dbReference>
<feature type="domain" description="C2H2-type" evidence="9">
    <location>
        <begin position="91"/>
        <end position="119"/>
    </location>
</feature>
<dbReference type="PANTHER" id="PTHR24404:SF106">
    <property type="entry name" value="C2H2-TYPE DOMAIN-CONTAINING PROTEIN"/>
    <property type="match status" value="1"/>
</dbReference>
<keyword evidence="7" id="KW-0539">Nucleus</keyword>
<dbReference type="InterPro" id="IPR013087">
    <property type="entry name" value="Znf_C2H2_type"/>
</dbReference>
<organism evidence="10 11">
    <name type="scientific">Polypedilum vanderplanki</name>
    <name type="common">Sleeping chironomid midge</name>
    <dbReference type="NCBI Taxonomy" id="319348"/>
    <lineage>
        <taxon>Eukaryota</taxon>
        <taxon>Metazoa</taxon>
        <taxon>Ecdysozoa</taxon>
        <taxon>Arthropoda</taxon>
        <taxon>Hexapoda</taxon>
        <taxon>Insecta</taxon>
        <taxon>Pterygota</taxon>
        <taxon>Neoptera</taxon>
        <taxon>Endopterygota</taxon>
        <taxon>Diptera</taxon>
        <taxon>Nematocera</taxon>
        <taxon>Chironomoidea</taxon>
        <taxon>Chironomidae</taxon>
        <taxon>Chironominae</taxon>
        <taxon>Polypedilum</taxon>
        <taxon>Polypedilum</taxon>
    </lineage>
</organism>